<evidence type="ECO:0000313" key="13">
    <source>
        <dbReference type="EMBL" id="KAK9814719.1"/>
    </source>
</evidence>
<evidence type="ECO:0000256" key="1">
    <source>
        <dbReference type="ARBA" id="ARBA00004236"/>
    </source>
</evidence>
<dbReference type="InterPro" id="IPR051502">
    <property type="entry name" value="RLP_Defense_Trigger"/>
</dbReference>
<evidence type="ECO:0000256" key="7">
    <source>
        <dbReference type="ARBA" id="ARBA00022729"/>
    </source>
</evidence>
<protein>
    <recommendedName>
        <fullName evidence="15">Leucine-rich repeat-containing N-terminal plant-type domain-containing protein</fullName>
    </recommendedName>
</protein>
<dbReference type="SUPFAM" id="SSF52058">
    <property type="entry name" value="L domain-like"/>
    <property type="match status" value="1"/>
</dbReference>
<keyword evidence="10" id="KW-0472">Membrane</keyword>
<keyword evidence="9" id="KW-1133">Transmembrane helix</keyword>
<keyword evidence="7 12" id="KW-0732">Signal</keyword>
<dbReference type="GO" id="GO:0012505">
    <property type="term" value="C:endomembrane system"/>
    <property type="evidence" value="ECO:0007669"/>
    <property type="project" value="UniProtKB-SubCell"/>
</dbReference>
<feature type="signal peptide" evidence="12">
    <location>
        <begin position="1"/>
        <end position="21"/>
    </location>
</feature>
<proteinExistence type="inferred from homology"/>
<evidence type="ECO:0000256" key="5">
    <source>
        <dbReference type="ARBA" id="ARBA00022614"/>
    </source>
</evidence>
<dbReference type="PANTHER" id="PTHR48062:SF52">
    <property type="entry name" value="RECEPTOR-LIKE PROTEIN 8-RELATED"/>
    <property type="match status" value="1"/>
</dbReference>
<keyword evidence="8" id="KW-0677">Repeat</keyword>
<dbReference type="Proteomes" id="UP001489004">
    <property type="component" value="Unassembled WGS sequence"/>
</dbReference>
<comment type="subcellular location">
    <subcellularLocation>
        <location evidence="1">Cell membrane</location>
    </subcellularLocation>
    <subcellularLocation>
        <location evidence="2">Cytoplasm</location>
        <location evidence="2">Cytoskeleton</location>
        <location evidence="2">Cilium axoneme</location>
    </subcellularLocation>
    <subcellularLocation>
        <location evidence="11">Endomembrane system</location>
        <topology evidence="11">Single-pass membrane protein</topology>
    </subcellularLocation>
</comment>
<dbReference type="Gene3D" id="3.80.10.10">
    <property type="entry name" value="Ribonuclease Inhibitor"/>
    <property type="match status" value="1"/>
</dbReference>
<organism evidence="13 14">
    <name type="scientific">[Myrmecia] bisecta</name>
    <dbReference type="NCBI Taxonomy" id="41462"/>
    <lineage>
        <taxon>Eukaryota</taxon>
        <taxon>Viridiplantae</taxon>
        <taxon>Chlorophyta</taxon>
        <taxon>core chlorophytes</taxon>
        <taxon>Trebouxiophyceae</taxon>
        <taxon>Trebouxiales</taxon>
        <taxon>Trebouxiaceae</taxon>
        <taxon>Myrmecia</taxon>
    </lineage>
</organism>
<feature type="chain" id="PRO_5043968381" description="Leucine-rich repeat-containing N-terminal plant-type domain-containing protein" evidence="12">
    <location>
        <begin position="22"/>
        <end position="298"/>
    </location>
</feature>
<gene>
    <name evidence="13" type="ORF">WJX72_010461</name>
</gene>
<evidence type="ECO:0000256" key="9">
    <source>
        <dbReference type="ARBA" id="ARBA00022989"/>
    </source>
</evidence>
<dbReference type="AlphaFoldDB" id="A0AAW1PYQ6"/>
<reference evidence="13 14" key="1">
    <citation type="journal article" date="2024" name="Nat. Commun.">
        <title>Phylogenomics reveals the evolutionary origins of lichenization in chlorophyte algae.</title>
        <authorList>
            <person name="Puginier C."/>
            <person name="Libourel C."/>
            <person name="Otte J."/>
            <person name="Skaloud P."/>
            <person name="Haon M."/>
            <person name="Grisel S."/>
            <person name="Petersen M."/>
            <person name="Berrin J.G."/>
            <person name="Delaux P.M."/>
            <person name="Dal Grande F."/>
            <person name="Keller J."/>
        </authorList>
    </citation>
    <scope>NUCLEOTIDE SEQUENCE [LARGE SCALE GENOMIC DNA]</scope>
    <source>
        <strain evidence="13 14">SAG 2043</strain>
    </source>
</reference>
<evidence type="ECO:0008006" key="15">
    <source>
        <dbReference type="Google" id="ProtNLM"/>
    </source>
</evidence>
<keyword evidence="4" id="KW-1003">Cell membrane</keyword>
<dbReference type="EMBL" id="JALJOR010000007">
    <property type="protein sequence ID" value="KAK9814719.1"/>
    <property type="molecule type" value="Genomic_DNA"/>
</dbReference>
<evidence type="ECO:0000256" key="6">
    <source>
        <dbReference type="ARBA" id="ARBA00022692"/>
    </source>
</evidence>
<dbReference type="InterPro" id="IPR001611">
    <property type="entry name" value="Leu-rich_rpt"/>
</dbReference>
<evidence type="ECO:0000256" key="11">
    <source>
        <dbReference type="ARBA" id="ARBA00037847"/>
    </source>
</evidence>
<dbReference type="InterPro" id="IPR032675">
    <property type="entry name" value="LRR_dom_sf"/>
</dbReference>
<evidence type="ECO:0000256" key="3">
    <source>
        <dbReference type="ARBA" id="ARBA00009592"/>
    </source>
</evidence>
<dbReference type="Pfam" id="PF00560">
    <property type="entry name" value="LRR_1"/>
    <property type="match status" value="1"/>
</dbReference>
<dbReference type="GO" id="GO:0005886">
    <property type="term" value="C:plasma membrane"/>
    <property type="evidence" value="ECO:0007669"/>
    <property type="project" value="UniProtKB-SubCell"/>
</dbReference>
<keyword evidence="14" id="KW-1185">Reference proteome</keyword>
<name>A0AAW1PYQ6_9CHLO</name>
<keyword evidence="5" id="KW-0433">Leucine-rich repeat</keyword>
<evidence type="ECO:0000256" key="2">
    <source>
        <dbReference type="ARBA" id="ARBA00004430"/>
    </source>
</evidence>
<accession>A0AAW1PYQ6</accession>
<evidence type="ECO:0000256" key="10">
    <source>
        <dbReference type="ARBA" id="ARBA00023136"/>
    </source>
</evidence>
<evidence type="ECO:0000313" key="14">
    <source>
        <dbReference type="Proteomes" id="UP001489004"/>
    </source>
</evidence>
<evidence type="ECO:0000256" key="12">
    <source>
        <dbReference type="SAM" id="SignalP"/>
    </source>
</evidence>
<sequence>MALALTLRLAMACMMAAAVAAFTLPDQVDKLLGFKAAMLAKSKDEKWGEALRTWVCPTDGSTCDPCTAGWDHMYCRGTNAGVKKGDGSPDGYVTNIHISDCKVDGDIPEELCVFDRITELDMDGGFMTGTIPRWLTTCFPFVREIDLSYNNLTGTLPDFIAEIKTLQQFEVGHNFLTGTIPEVYGTFPQIFEFDFECNDLTGSLPASFMTKNFTESLYNINMAGNDFEGDLGVLANNSLTIITTKENPRLCGDVPPKVAAAQGFDTTETNLYTPCSLTPTSTVSTKLRGMRSPYCTRT</sequence>
<comment type="caution">
    <text evidence="13">The sequence shown here is derived from an EMBL/GenBank/DDBJ whole genome shotgun (WGS) entry which is preliminary data.</text>
</comment>
<comment type="similarity">
    <text evidence="3">Belongs to the RLP family.</text>
</comment>
<dbReference type="GO" id="GO:0005930">
    <property type="term" value="C:axoneme"/>
    <property type="evidence" value="ECO:0007669"/>
    <property type="project" value="UniProtKB-SubCell"/>
</dbReference>
<evidence type="ECO:0000256" key="4">
    <source>
        <dbReference type="ARBA" id="ARBA00022475"/>
    </source>
</evidence>
<keyword evidence="6" id="KW-0812">Transmembrane</keyword>
<dbReference type="PANTHER" id="PTHR48062">
    <property type="entry name" value="RECEPTOR-LIKE PROTEIN 14"/>
    <property type="match status" value="1"/>
</dbReference>
<evidence type="ECO:0000256" key="8">
    <source>
        <dbReference type="ARBA" id="ARBA00022737"/>
    </source>
</evidence>